<dbReference type="STRING" id="633440.SAMN05421869_112123"/>
<dbReference type="Gene3D" id="1.10.1050.10">
    <property type="entry name" value="Ribosomal Protein S4 Delta 41, Chain A, domain 1"/>
    <property type="match status" value="1"/>
</dbReference>
<evidence type="ECO:0000256" key="4">
    <source>
        <dbReference type="ARBA" id="ARBA00022980"/>
    </source>
</evidence>
<dbReference type="GO" id="GO:0006412">
    <property type="term" value="P:translation"/>
    <property type="evidence" value="ECO:0007669"/>
    <property type="project" value="UniProtKB-UniRule"/>
</dbReference>
<keyword evidence="12" id="KW-1185">Reference proteome</keyword>
<comment type="function">
    <text evidence="7">One of the primary rRNA binding proteins, it binds directly to 16S rRNA where it nucleates assembly of the body of the 30S subunit.</text>
</comment>
<evidence type="ECO:0000259" key="10">
    <source>
        <dbReference type="SMART" id="SM01390"/>
    </source>
</evidence>
<dbReference type="InterPro" id="IPR022801">
    <property type="entry name" value="Ribosomal_uS4"/>
</dbReference>
<sequence>MHSRLRSAVSRHRWERAGAPSTDSLATAAVAARVRTRRYFDQRPYPPGEHGRGTDRRNTGDYGLRLLEKQKLRWYYDVSERQLRRYWDLAVRKPGASGAELVTLLESRLASVLLRAGLAPSIYAARQYICHGHIAVDGRKVDIPSYLVRPGQVVTDRERSRGMAPFVAAAEGVHADERIAPYLSVDHAGLSVTLTHRPEREQITVPVDEQLVVEFYSR</sequence>
<dbReference type="GO" id="GO:0003735">
    <property type="term" value="F:structural constituent of ribosome"/>
    <property type="evidence" value="ECO:0007669"/>
    <property type="project" value="InterPro"/>
</dbReference>
<dbReference type="Pfam" id="PF01479">
    <property type="entry name" value="S4"/>
    <property type="match status" value="1"/>
</dbReference>
<evidence type="ECO:0000256" key="7">
    <source>
        <dbReference type="HAMAP-Rule" id="MF_01306"/>
    </source>
</evidence>
<dbReference type="SUPFAM" id="SSF55174">
    <property type="entry name" value="Alpha-L RNA-binding motif"/>
    <property type="match status" value="1"/>
</dbReference>
<dbReference type="Proteomes" id="UP000199202">
    <property type="component" value="Unassembled WGS sequence"/>
</dbReference>
<name>A0A1G8WEZ0_9ACTN</name>
<evidence type="ECO:0000256" key="6">
    <source>
        <dbReference type="ARBA" id="ARBA00035254"/>
    </source>
</evidence>
<organism evidence="11 12">
    <name type="scientific">Nonomuraea jiangxiensis</name>
    <dbReference type="NCBI Taxonomy" id="633440"/>
    <lineage>
        <taxon>Bacteria</taxon>
        <taxon>Bacillati</taxon>
        <taxon>Actinomycetota</taxon>
        <taxon>Actinomycetes</taxon>
        <taxon>Streptosporangiales</taxon>
        <taxon>Streptosporangiaceae</taxon>
        <taxon>Nonomuraea</taxon>
    </lineage>
</organism>
<keyword evidence="4 7" id="KW-0689">Ribosomal protein</keyword>
<feature type="domain" description="RNA-binding S4" evidence="9">
    <location>
        <begin position="107"/>
        <end position="168"/>
    </location>
</feature>
<evidence type="ECO:0000256" key="5">
    <source>
        <dbReference type="ARBA" id="ARBA00023274"/>
    </source>
</evidence>
<evidence type="ECO:0000256" key="2">
    <source>
        <dbReference type="ARBA" id="ARBA00022730"/>
    </source>
</evidence>
<dbReference type="GO" id="GO:0015935">
    <property type="term" value="C:small ribosomal subunit"/>
    <property type="evidence" value="ECO:0007669"/>
    <property type="project" value="InterPro"/>
</dbReference>
<comment type="function">
    <text evidence="7">With S5 and S12 plays an important role in translational accuracy.</text>
</comment>
<proteinExistence type="inferred from homology"/>
<dbReference type="AlphaFoldDB" id="A0A1G8WEZ0"/>
<evidence type="ECO:0000256" key="8">
    <source>
        <dbReference type="SAM" id="MobiDB-lite"/>
    </source>
</evidence>
<gene>
    <name evidence="7" type="primary">rpsD</name>
    <name evidence="11" type="ORF">SAMN05421869_112123</name>
</gene>
<dbReference type="InterPro" id="IPR036986">
    <property type="entry name" value="S4_RNA-bd_sf"/>
</dbReference>
<dbReference type="FunFam" id="3.10.290.10:FF:000001">
    <property type="entry name" value="30S ribosomal protein S4"/>
    <property type="match status" value="1"/>
</dbReference>
<dbReference type="SMART" id="SM01390">
    <property type="entry name" value="Ribosomal_S4"/>
    <property type="match status" value="1"/>
</dbReference>
<dbReference type="CDD" id="cd00165">
    <property type="entry name" value="S4"/>
    <property type="match status" value="1"/>
</dbReference>
<dbReference type="EMBL" id="FNDJ01000012">
    <property type="protein sequence ID" value="SDJ76100.1"/>
    <property type="molecule type" value="Genomic_DNA"/>
</dbReference>
<dbReference type="PROSITE" id="PS50889">
    <property type="entry name" value="S4"/>
    <property type="match status" value="1"/>
</dbReference>
<dbReference type="GO" id="GO:0019843">
    <property type="term" value="F:rRNA binding"/>
    <property type="evidence" value="ECO:0007669"/>
    <property type="project" value="UniProtKB-UniRule"/>
</dbReference>
<evidence type="ECO:0000313" key="11">
    <source>
        <dbReference type="EMBL" id="SDJ76100.1"/>
    </source>
</evidence>
<dbReference type="SMART" id="SM00363">
    <property type="entry name" value="S4"/>
    <property type="match status" value="1"/>
</dbReference>
<keyword evidence="3 7" id="KW-0694">RNA-binding</keyword>
<evidence type="ECO:0000313" key="12">
    <source>
        <dbReference type="Proteomes" id="UP000199202"/>
    </source>
</evidence>
<comment type="similarity">
    <text evidence="1 7">Belongs to the universal ribosomal protein uS4 family.</text>
</comment>
<evidence type="ECO:0000256" key="1">
    <source>
        <dbReference type="ARBA" id="ARBA00007465"/>
    </source>
</evidence>
<evidence type="ECO:0000259" key="9">
    <source>
        <dbReference type="SMART" id="SM00363"/>
    </source>
</evidence>
<dbReference type="HAMAP" id="MF_01306_B">
    <property type="entry name" value="Ribosomal_uS4_B"/>
    <property type="match status" value="1"/>
</dbReference>
<dbReference type="Gene3D" id="3.10.290.10">
    <property type="entry name" value="RNA-binding S4 domain"/>
    <property type="match status" value="1"/>
</dbReference>
<accession>A0A1G8WEZ0</accession>
<dbReference type="GO" id="GO:0042274">
    <property type="term" value="P:ribosomal small subunit biogenesis"/>
    <property type="evidence" value="ECO:0007669"/>
    <property type="project" value="TreeGrafter"/>
</dbReference>
<keyword evidence="5 7" id="KW-0687">Ribonucleoprotein</keyword>
<feature type="compositionally biased region" description="Basic and acidic residues" evidence="8">
    <location>
        <begin position="49"/>
        <end position="59"/>
    </location>
</feature>
<dbReference type="InterPro" id="IPR002942">
    <property type="entry name" value="S4_RNA-bd"/>
</dbReference>
<comment type="subunit">
    <text evidence="7">Part of the 30S ribosomal subunit. Contacts protein S5. The interaction surface between S4 and S5 is involved in control of translational fidelity.</text>
</comment>
<dbReference type="InterPro" id="IPR005709">
    <property type="entry name" value="Ribosomal_uS4_bac-type"/>
</dbReference>
<feature type="region of interest" description="Disordered" evidence="8">
    <location>
        <begin position="41"/>
        <end position="60"/>
    </location>
</feature>
<keyword evidence="2 7" id="KW-0699">rRNA-binding</keyword>
<dbReference type="Pfam" id="PF00163">
    <property type="entry name" value="Ribosomal_S4"/>
    <property type="match status" value="1"/>
</dbReference>
<feature type="domain" description="Small ribosomal subunit protein uS4 N-terminal" evidence="10">
    <location>
        <begin position="4"/>
        <end position="106"/>
    </location>
</feature>
<dbReference type="NCBIfam" id="NF003717">
    <property type="entry name" value="PRK05327.1"/>
    <property type="match status" value="1"/>
</dbReference>
<evidence type="ECO:0000256" key="3">
    <source>
        <dbReference type="ARBA" id="ARBA00022884"/>
    </source>
</evidence>
<protein>
    <recommendedName>
        <fullName evidence="6 7">Small ribosomal subunit protein uS4</fullName>
    </recommendedName>
</protein>
<dbReference type="InterPro" id="IPR001912">
    <property type="entry name" value="Ribosomal_uS4_N"/>
</dbReference>
<dbReference type="PANTHER" id="PTHR11831">
    <property type="entry name" value="30S 40S RIBOSOMAL PROTEIN"/>
    <property type="match status" value="1"/>
</dbReference>
<dbReference type="PANTHER" id="PTHR11831:SF4">
    <property type="entry name" value="SMALL RIBOSOMAL SUBUNIT PROTEIN US4M"/>
    <property type="match status" value="1"/>
</dbReference>
<reference evidence="11 12" key="1">
    <citation type="submission" date="2016-10" db="EMBL/GenBank/DDBJ databases">
        <authorList>
            <person name="de Groot N.N."/>
        </authorList>
    </citation>
    <scope>NUCLEOTIDE SEQUENCE [LARGE SCALE GENOMIC DNA]</scope>
    <source>
        <strain evidence="11 12">CGMCC 4.6533</strain>
    </source>
</reference>
<dbReference type="NCBIfam" id="TIGR01017">
    <property type="entry name" value="rpsD_bact"/>
    <property type="match status" value="1"/>
</dbReference>